<sequence length="286" mass="29974">MGCRHDQTPQECERLAILRSLGGWFTPMKIVVLVKHVPDAASDRAFASDTTTDRAADDCRLSELDEYAVEQALQVVEKAGEGEITYLTMGPEAAGEALRKSLSMGGDAGVHVIDDALHGSDALATSLVLAAALGKMEFDVVICGMASTDGTMSVVPTMLAERLGLPCLTWASSLSIDGPAVTIRRDDDDASTTITGTLPAVVSVTDQTGEARYPSFKGIMAAKKKPVTTWSLADLGIDPAQVGLSAAWSVVDSVTKRPARQAGTIVTDEGDGGVKIADYLASGKFI</sequence>
<dbReference type="CDD" id="cd01714">
    <property type="entry name" value="ETF_beta"/>
    <property type="match status" value="1"/>
</dbReference>
<keyword evidence="2" id="KW-0813">Transport</keyword>
<gene>
    <name evidence="5" type="ORF">UFOPK3752_00803</name>
</gene>
<dbReference type="Pfam" id="PF01012">
    <property type="entry name" value="ETF"/>
    <property type="match status" value="1"/>
</dbReference>
<evidence type="ECO:0000256" key="1">
    <source>
        <dbReference type="ARBA" id="ARBA00007557"/>
    </source>
</evidence>
<comment type="similarity">
    <text evidence="1">Belongs to the ETF beta-subunit/FixA family.</text>
</comment>
<dbReference type="PANTHER" id="PTHR21294:SF8">
    <property type="entry name" value="ELECTRON TRANSFER FLAVOPROTEIN SUBUNIT BETA"/>
    <property type="match status" value="1"/>
</dbReference>
<accession>A0A6J7J2D8</accession>
<dbReference type="AlphaFoldDB" id="A0A6J7J2D8"/>
<dbReference type="InterPro" id="IPR014729">
    <property type="entry name" value="Rossmann-like_a/b/a_fold"/>
</dbReference>
<dbReference type="SMART" id="SM00893">
    <property type="entry name" value="ETF"/>
    <property type="match status" value="1"/>
</dbReference>
<evidence type="ECO:0000256" key="2">
    <source>
        <dbReference type="ARBA" id="ARBA00022448"/>
    </source>
</evidence>
<keyword evidence="3" id="KW-0249">Electron transport</keyword>
<dbReference type="InterPro" id="IPR033948">
    <property type="entry name" value="ETF_beta_N"/>
</dbReference>
<dbReference type="PANTHER" id="PTHR21294">
    <property type="entry name" value="ELECTRON TRANSFER FLAVOPROTEIN BETA-SUBUNIT"/>
    <property type="match status" value="1"/>
</dbReference>
<evidence type="ECO:0000256" key="3">
    <source>
        <dbReference type="ARBA" id="ARBA00022982"/>
    </source>
</evidence>
<feature type="domain" description="Electron transfer flavoprotein alpha/beta-subunit N-terminal" evidence="4">
    <location>
        <begin position="49"/>
        <end position="239"/>
    </location>
</feature>
<dbReference type="SUPFAM" id="SSF52402">
    <property type="entry name" value="Adenine nucleotide alpha hydrolases-like"/>
    <property type="match status" value="1"/>
</dbReference>
<name>A0A6J7J2D8_9ZZZZ</name>
<dbReference type="GO" id="GO:0005829">
    <property type="term" value="C:cytosol"/>
    <property type="evidence" value="ECO:0007669"/>
    <property type="project" value="TreeGrafter"/>
</dbReference>
<evidence type="ECO:0000259" key="4">
    <source>
        <dbReference type="SMART" id="SM00893"/>
    </source>
</evidence>
<dbReference type="InterPro" id="IPR012255">
    <property type="entry name" value="ETF_b"/>
</dbReference>
<dbReference type="PIRSF" id="PIRSF000090">
    <property type="entry name" value="Beta-ETF"/>
    <property type="match status" value="1"/>
</dbReference>
<organism evidence="5">
    <name type="scientific">freshwater metagenome</name>
    <dbReference type="NCBI Taxonomy" id="449393"/>
    <lineage>
        <taxon>unclassified sequences</taxon>
        <taxon>metagenomes</taxon>
        <taxon>ecological metagenomes</taxon>
    </lineage>
</organism>
<dbReference type="EMBL" id="CAFBND010000024">
    <property type="protein sequence ID" value="CAB4937160.1"/>
    <property type="molecule type" value="Genomic_DNA"/>
</dbReference>
<evidence type="ECO:0000313" key="5">
    <source>
        <dbReference type="EMBL" id="CAB4937160.1"/>
    </source>
</evidence>
<reference evidence="5" key="1">
    <citation type="submission" date="2020-05" db="EMBL/GenBank/DDBJ databases">
        <authorList>
            <person name="Chiriac C."/>
            <person name="Salcher M."/>
            <person name="Ghai R."/>
            <person name="Kavagutti S V."/>
        </authorList>
    </citation>
    <scope>NUCLEOTIDE SEQUENCE</scope>
</reference>
<dbReference type="GO" id="GO:0009055">
    <property type="term" value="F:electron transfer activity"/>
    <property type="evidence" value="ECO:0007669"/>
    <property type="project" value="InterPro"/>
</dbReference>
<dbReference type="Gene3D" id="3.40.50.620">
    <property type="entry name" value="HUPs"/>
    <property type="match status" value="1"/>
</dbReference>
<protein>
    <submittedName>
        <fullName evidence="5">Unannotated protein</fullName>
    </submittedName>
</protein>
<proteinExistence type="inferred from homology"/>
<dbReference type="InterPro" id="IPR014730">
    <property type="entry name" value="ETF_a/b_N"/>
</dbReference>